<organism evidence="4 5">
    <name type="scientific">Phyllosticta citriasiana</name>
    <dbReference type="NCBI Taxonomy" id="595635"/>
    <lineage>
        <taxon>Eukaryota</taxon>
        <taxon>Fungi</taxon>
        <taxon>Dikarya</taxon>
        <taxon>Ascomycota</taxon>
        <taxon>Pezizomycotina</taxon>
        <taxon>Dothideomycetes</taxon>
        <taxon>Dothideomycetes incertae sedis</taxon>
        <taxon>Botryosphaeriales</taxon>
        <taxon>Phyllostictaceae</taxon>
        <taxon>Phyllosticta</taxon>
    </lineage>
</organism>
<evidence type="ECO:0000313" key="5">
    <source>
        <dbReference type="Proteomes" id="UP001363622"/>
    </source>
</evidence>
<dbReference type="Gene3D" id="1.25.40.720">
    <property type="entry name" value="Telomere length regulation protein 2, C-terminal domain"/>
    <property type="match status" value="2"/>
</dbReference>
<feature type="region of interest" description="Disordered" evidence="2">
    <location>
        <begin position="708"/>
        <end position="729"/>
    </location>
</feature>
<evidence type="ECO:0000259" key="3">
    <source>
        <dbReference type="Pfam" id="PF10193"/>
    </source>
</evidence>
<dbReference type="Pfam" id="PF10193">
    <property type="entry name" value="Telomere_reg-2"/>
    <property type="match status" value="1"/>
</dbReference>
<dbReference type="InterPro" id="IPR019337">
    <property type="entry name" value="Telomere_length_regulation_dom"/>
</dbReference>
<comment type="caution">
    <text evidence="4">The sequence shown here is derived from an EMBL/GenBank/DDBJ whole genome shotgun (WGS) entry which is preliminary data.</text>
</comment>
<dbReference type="InterPro" id="IPR051970">
    <property type="entry name" value="TEL2_Regulation"/>
</dbReference>
<feature type="domain" description="Telomere length regulation protein conserved" evidence="3">
    <location>
        <begin position="590"/>
        <end position="701"/>
    </location>
</feature>
<evidence type="ECO:0000256" key="2">
    <source>
        <dbReference type="SAM" id="MobiDB-lite"/>
    </source>
</evidence>
<accession>A0ABR1KRE3</accession>
<name>A0ABR1KRE3_9PEZI</name>
<dbReference type="EMBL" id="JBBPHU010000003">
    <property type="protein sequence ID" value="KAK7520119.1"/>
    <property type="molecule type" value="Genomic_DNA"/>
</dbReference>
<reference evidence="4 5" key="1">
    <citation type="submission" date="2024-04" db="EMBL/GenBank/DDBJ databases">
        <title>Phyllosticta paracitricarpa is synonymous to the EU quarantine fungus P. citricarpa based on phylogenomic analyses.</title>
        <authorList>
            <consortium name="Lawrence Berkeley National Laboratory"/>
            <person name="Van Ingen-Buijs V.A."/>
            <person name="Van Westerhoven A.C."/>
            <person name="Haridas S."/>
            <person name="Skiadas P."/>
            <person name="Martin F."/>
            <person name="Groenewald J.Z."/>
            <person name="Crous P.W."/>
            <person name="Seidl M.F."/>
        </authorList>
    </citation>
    <scope>NUCLEOTIDE SEQUENCE [LARGE SCALE GENOMIC DNA]</scope>
    <source>
        <strain evidence="4 5">CBS 123371</strain>
    </source>
</reference>
<sequence length="973" mass="107296">MDDLLTAVKTTHIREVDSEDHAPKTQHLAAISGGITAPDQALKALREQPDPQSLHEVLVFLQKSAQKPGYFNLRVPGPLSAQTINALVNSTIPDYWETWGQSDHYDRKLILQSLKSVGGMGASIARLRSLCIEEQVQSQQQIKKSRSTRNQIRIILDVLNNLITGSDFASSIWADINTFVPASNQRQILWREFVSLTASGRIVSVSAQAEDLLKETSEQVESSWLSSGPEFAKWIGCNITTMLGTGHGEVVPAAALLLGKSLTLGYNDHIVGEIISDLVRGPSSKPAQLQRLLQKTRAHEQRHFLFSTLDWISKKHPGAQRASKMETEREKKALSGASALIAVLISSNDSMKDALVNWLSSENCVSSFLSRRAALAALQNDEDRMVNVMERTMEQFGDELFIKHTPMIQQEALAQVLLISSGYIHRSDPMLLFTIARSSVHMSGTSNRLSASSLRARFLGMVTAMVISELIDKPDKRLKFDIPETESEEAQWYRQLVYLKDAIGNLDNVSIERKTDGKRATVSKSATKIQKQRNPIQRPEAEKPSSGPRIIEILESDEDDDLIPYAKPDSDPEDDHEDPTLVTRNKPTAPVYVRDLLAGLRQAEDYDKHHLALSTAASLIRRKTNFGKEVKDSIEELASVLTNLRDQFNMDDFEEMRQQALIAVLLADPEEMGPLFVQSFYTGDFSISQRAAILTALGLGARELADFDDDNDKNNNSSSSKASSSFPSKTLPPALHKIYSTEEGKTPIDAVSNQLKQRLISPLALDAADKLTGPSALKVRTFSSRMDVAKRRRVINNALAKVVAHAIFFPLTGGWWAYARVSGINSIGRGGRGAAGNGPLHSPHVLPLLLKTLAIVLHASGPATLSLPQMTAELLDLLLSLRAVAVADAAVLEAVLFAQMAVMEVNEDGERLVKEQARELLETQEWVRGVFDATAGGSEEEERVRSLAAAVLVRIGEVVERWQRLLMGDLVDF</sequence>
<dbReference type="InterPro" id="IPR038528">
    <property type="entry name" value="TEL2_C_sf"/>
</dbReference>
<dbReference type="PANTHER" id="PTHR15830:SF10">
    <property type="entry name" value="TELOMERE LENGTH REGULATION PROTEIN TEL2 HOMOLOG"/>
    <property type="match status" value="1"/>
</dbReference>
<gene>
    <name evidence="4" type="ORF">IWZ03DRAFT_372218</name>
</gene>
<feature type="region of interest" description="Disordered" evidence="2">
    <location>
        <begin position="514"/>
        <end position="549"/>
    </location>
</feature>
<feature type="compositionally biased region" description="Low complexity" evidence="2">
    <location>
        <begin position="714"/>
        <end position="726"/>
    </location>
</feature>
<evidence type="ECO:0000256" key="1">
    <source>
        <dbReference type="ARBA" id="ARBA00006133"/>
    </source>
</evidence>
<dbReference type="Proteomes" id="UP001363622">
    <property type="component" value="Unassembled WGS sequence"/>
</dbReference>
<dbReference type="PANTHER" id="PTHR15830">
    <property type="entry name" value="TELOMERE LENGTH REGULATION PROTEIN TEL2 FAMILY MEMBER"/>
    <property type="match status" value="1"/>
</dbReference>
<comment type="similarity">
    <text evidence="1">Belongs to the TEL2 family.</text>
</comment>
<proteinExistence type="inferred from homology"/>
<protein>
    <submittedName>
        <fullName evidence="4">Telomere length regulation protein-domain-containing protein</fullName>
    </submittedName>
</protein>
<evidence type="ECO:0000313" key="4">
    <source>
        <dbReference type="EMBL" id="KAK7520119.1"/>
    </source>
</evidence>
<keyword evidence="5" id="KW-1185">Reference proteome</keyword>
<feature type="region of interest" description="Disordered" evidence="2">
    <location>
        <begin position="561"/>
        <end position="585"/>
    </location>
</feature>
<feature type="compositionally biased region" description="Polar residues" evidence="2">
    <location>
        <begin position="522"/>
        <end position="535"/>
    </location>
</feature>